<dbReference type="Gene3D" id="3.40.50.300">
    <property type="entry name" value="P-loop containing nucleotide triphosphate hydrolases"/>
    <property type="match status" value="1"/>
</dbReference>
<organism evidence="2 3">
    <name type="scientific">Chondromyces apiculatus DSM 436</name>
    <dbReference type="NCBI Taxonomy" id="1192034"/>
    <lineage>
        <taxon>Bacteria</taxon>
        <taxon>Pseudomonadati</taxon>
        <taxon>Myxococcota</taxon>
        <taxon>Polyangia</taxon>
        <taxon>Polyangiales</taxon>
        <taxon>Polyangiaceae</taxon>
        <taxon>Chondromyces</taxon>
    </lineage>
</organism>
<proteinExistence type="predicted"/>
<dbReference type="Pfam" id="PF13304">
    <property type="entry name" value="AAA_21"/>
    <property type="match status" value="1"/>
</dbReference>
<dbReference type="Proteomes" id="UP000019678">
    <property type="component" value="Unassembled WGS sequence"/>
</dbReference>
<evidence type="ECO:0000259" key="1">
    <source>
        <dbReference type="Pfam" id="PF13304"/>
    </source>
</evidence>
<accession>A0A017TIJ4</accession>
<dbReference type="STRING" id="1192034.CAP_2531"/>
<evidence type="ECO:0000313" key="3">
    <source>
        <dbReference type="Proteomes" id="UP000019678"/>
    </source>
</evidence>
<dbReference type="GO" id="GO:0005524">
    <property type="term" value="F:ATP binding"/>
    <property type="evidence" value="ECO:0007669"/>
    <property type="project" value="InterPro"/>
</dbReference>
<reference evidence="2 3" key="1">
    <citation type="submission" date="2013-05" db="EMBL/GenBank/DDBJ databases">
        <title>Genome assembly of Chondromyces apiculatus DSM 436.</title>
        <authorList>
            <person name="Sharma G."/>
            <person name="Khatri I."/>
            <person name="Kaur C."/>
            <person name="Mayilraj S."/>
            <person name="Subramanian S."/>
        </authorList>
    </citation>
    <scope>NUCLEOTIDE SEQUENCE [LARGE SCALE GENOMIC DNA]</scope>
    <source>
        <strain evidence="2 3">DSM 436</strain>
    </source>
</reference>
<dbReference type="AlphaFoldDB" id="A0A017TIJ4"/>
<dbReference type="GO" id="GO:0016887">
    <property type="term" value="F:ATP hydrolysis activity"/>
    <property type="evidence" value="ECO:0007669"/>
    <property type="project" value="InterPro"/>
</dbReference>
<evidence type="ECO:0000313" key="2">
    <source>
        <dbReference type="EMBL" id="EYF08670.1"/>
    </source>
</evidence>
<keyword evidence="3" id="KW-1185">Reference proteome</keyword>
<dbReference type="InterPro" id="IPR027417">
    <property type="entry name" value="P-loop_NTPase"/>
</dbReference>
<dbReference type="OrthoDB" id="9816506at2"/>
<dbReference type="SUPFAM" id="SSF52540">
    <property type="entry name" value="P-loop containing nucleoside triphosphate hydrolases"/>
    <property type="match status" value="1"/>
</dbReference>
<dbReference type="InterPro" id="IPR003959">
    <property type="entry name" value="ATPase_AAA_core"/>
</dbReference>
<gene>
    <name evidence="2" type="ORF">CAP_2531</name>
</gene>
<name>A0A017TIJ4_9BACT</name>
<feature type="domain" description="ATPase AAA-type core" evidence="1">
    <location>
        <begin position="11"/>
        <end position="50"/>
    </location>
</feature>
<comment type="caution">
    <text evidence="2">The sequence shown here is derived from an EMBL/GenBank/DDBJ whole genome shotgun (WGS) entry which is preliminary data.</text>
</comment>
<dbReference type="EMBL" id="ASRX01000002">
    <property type="protein sequence ID" value="EYF08670.1"/>
    <property type="molecule type" value="Genomic_DNA"/>
</dbReference>
<dbReference type="eggNOG" id="COG4637">
    <property type="taxonomic scope" value="Bacteria"/>
</dbReference>
<protein>
    <submittedName>
        <fullName evidence="2">RecF/RecN/SMC N terminal domain, putative</fullName>
    </submittedName>
</protein>
<sequence length="110" mass="12341">MQPRPNLIASEEVEHGLDPWTLRAVLAALRQASQEGVQVLLTSQSPVVLDEMDPEEVLHMRRDKGEAVYECMADFEKVSRKDGGMKPGAMWLTDYMGEGRGRREEGGGRR</sequence>